<evidence type="ECO:0000256" key="6">
    <source>
        <dbReference type="ARBA" id="ARBA00066183"/>
    </source>
</evidence>
<evidence type="ECO:0000256" key="2">
    <source>
        <dbReference type="ARBA" id="ARBA00022468"/>
    </source>
</evidence>
<dbReference type="PROSITE" id="PS50238">
    <property type="entry name" value="RHOGAP"/>
    <property type="match status" value="1"/>
</dbReference>
<dbReference type="SUPFAM" id="SSF48350">
    <property type="entry name" value="GTPase activation domain, GAP"/>
    <property type="match status" value="1"/>
</dbReference>
<feature type="compositionally biased region" description="Polar residues" evidence="9">
    <location>
        <begin position="38"/>
        <end position="48"/>
    </location>
</feature>
<evidence type="ECO:0000313" key="11">
    <source>
        <dbReference type="Ensembl" id="ENSSPUP00000011464.1"/>
    </source>
</evidence>
<keyword evidence="12" id="KW-1185">Reference proteome</keyword>
<reference evidence="11" key="1">
    <citation type="submission" date="2025-08" db="UniProtKB">
        <authorList>
            <consortium name="Ensembl"/>
        </authorList>
    </citation>
    <scope>IDENTIFICATION</scope>
</reference>
<dbReference type="PANTHER" id="PTHR14963">
    <property type="entry name" value="RHO GTPASE ACTIVATING PROTEIN 18,19-RELATED"/>
    <property type="match status" value="1"/>
</dbReference>
<feature type="region of interest" description="Disordered" evidence="9">
    <location>
        <begin position="14"/>
        <end position="72"/>
    </location>
</feature>
<evidence type="ECO:0000256" key="1">
    <source>
        <dbReference type="ARBA" id="ARBA00004496"/>
    </source>
</evidence>
<dbReference type="InterPro" id="IPR057323">
    <property type="entry name" value="RHG40/28/18_ubiquitin"/>
</dbReference>
<evidence type="ECO:0000256" key="3">
    <source>
        <dbReference type="ARBA" id="ARBA00022490"/>
    </source>
</evidence>
<feature type="compositionally biased region" description="Basic and acidic residues" evidence="9">
    <location>
        <begin position="197"/>
        <end position="210"/>
    </location>
</feature>
<feature type="compositionally biased region" description="Polar residues" evidence="9">
    <location>
        <begin position="14"/>
        <end position="24"/>
    </location>
</feature>
<evidence type="ECO:0000256" key="9">
    <source>
        <dbReference type="SAM" id="MobiDB-lite"/>
    </source>
</evidence>
<evidence type="ECO:0000256" key="8">
    <source>
        <dbReference type="ARBA" id="ARBA00083390"/>
    </source>
</evidence>
<sequence>MNWLSGSQGVVLTAYHPSNSNAVAGSSAKENEEPSPVSRRSGQYTMNHENAKKPTEKPPFDRSSSQDSLDELSMDDYWKELANIHETRGNNHEEQEVVVVKEPDEGELEEEWLKEAGLSNLFGEAVGDSQESMVFLSTLTRTQAAAVQKRVETVSQTMRKKNKQYQVPDVRDIFRQQSGSKGRGSEGSEPYTVGTCENKKETQDEVKDDPALSFGINDRSSLSKEGPISETDINLEISFAEQAANLKDSSMDRVWKGKDDDTLLPNFRLSKDKTGTTKIGDLAPQDMKKVHSLALIELTALYDILGTELKPQKAVKMKMKESGLFGVPLSVLLEQDQKRVSGTRIPLIFQKLISQIEEGGLDTEGLLRIPGVAARVKSLCQELEAKFYEGTFNWENVKQHDAASILKLFIRELPQPLLTVEYLRAFQDVQNLPSKKHQLQALNLLILLLPDANRDSLKALLEFLQRVISHRDKNKMTLKNVAMVMAPNLFTFQGFGSKTIEQSEFAMAAGTANVMHFMIKYQTLLWTIPKFLVDQVRKQNTESQKKARKDKAMKKLRKKMAYDREKHEKPDKNANDADVPQGVIRVQAPHLSKVSMAIQLTEELKASDIVARFLSQKSRVVQTLKKEEVFLYEIGGNIAKMQEFTVPERDFSLVMQVFQLWIIAPYRRQWLSILLMSVLHFQLH</sequence>
<feature type="compositionally biased region" description="Basic and acidic residues" evidence="9">
    <location>
        <begin position="49"/>
        <end position="60"/>
    </location>
</feature>
<dbReference type="CDD" id="cd04391">
    <property type="entry name" value="RhoGAP_ARHGAP18"/>
    <property type="match status" value="1"/>
</dbReference>
<dbReference type="Gene3D" id="1.10.555.10">
    <property type="entry name" value="Rho GTPase activation protein"/>
    <property type="match status" value="1"/>
</dbReference>
<proteinExistence type="predicted"/>
<dbReference type="Pfam" id="PF00620">
    <property type="entry name" value="RhoGAP"/>
    <property type="match status" value="1"/>
</dbReference>
<dbReference type="GO" id="GO:0030833">
    <property type="term" value="P:regulation of actin filament polymerization"/>
    <property type="evidence" value="ECO:0007669"/>
    <property type="project" value="Ensembl"/>
</dbReference>
<keyword evidence="4" id="KW-0597">Phosphoprotein</keyword>
<dbReference type="InterPro" id="IPR000198">
    <property type="entry name" value="RhoGAP_dom"/>
</dbReference>
<dbReference type="GeneTree" id="ENSGT00940000157142"/>
<dbReference type="GO" id="GO:0005829">
    <property type="term" value="C:cytosol"/>
    <property type="evidence" value="ECO:0007669"/>
    <property type="project" value="Ensembl"/>
</dbReference>
<evidence type="ECO:0000313" key="12">
    <source>
        <dbReference type="Proteomes" id="UP000694392"/>
    </source>
</evidence>
<dbReference type="GO" id="GO:0005096">
    <property type="term" value="F:GTPase activator activity"/>
    <property type="evidence" value="ECO:0007669"/>
    <property type="project" value="UniProtKB-KW"/>
</dbReference>
<keyword evidence="3" id="KW-0963">Cytoplasm</keyword>
<comment type="subunit">
    <text evidence="6">Interacts with MPHOSPH6.</text>
</comment>
<organism evidence="11 12">
    <name type="scientific">Sphenodon punctatus</name>
    <name type="common">Tuatara</name>
    <name type="synonym">Hatteria punctata</name>
    <dbReference type="NCBI Taxonomy" id="8508"/>
    <lineage>
        <taxon>Eukaryota</taxon>
        <taxon>Metazoa</taxon>
        <taxon>Chordata</taxon>
        <taxon>Craniata</taxon>
        <taxon>Vertebrata</taxon>
        <taxon>Euteleostomi</taxon>
        <taxon>Lepidosauria</taxon>
        <taxon>Sphenodontia</taxon>
        <taxon>Sphenodontidae</taxon>
        <taxon>Sphenodon</taxon>
    </lineage>
</organism>
<feature type="domain" description="Rho-GAP" evidence="10">
    <location>
        <begin position="327"/>
        <end position="526"/>
    </location>
</feature>
<dbReference type="AlphaFoldDB" id="A0A8D0GXE8"/>
<dbReference type="GO" id="GO:0005886">
    <property type="term" value="C:plasma membrane"/>
    <property type="evidence" value="ECO:0007669"/>
    <property type="project" value="Ensembl"/>
</dbReference>
<evidence type="ECO:0000256" key="7">
    <source>
        <dbReference type="ARBA" id="ARBA00070234"/>
    </source>
</evidence>
<evidence type="ECO:0000256" key="4">
    <source>
        <dbReference type="ARBA" id="ARBA00022553"/>
    </source>
</evidence>
<dbReference type="GO" id="GO:0005881">
    <property type="term" value="C:cytoplasmic microtubule"/>
    <property type="evidence" value="ECO:0007669"/>
    <property type="project" value="Ensembl"/>
</dbReference>
<dbReference type="GO" id="GO:0016607">
    <property type="term" value="C:nuclear speck"/>
    <property type="evidence" value="ECO:0007669"/>
    <property type="project" value="Ensembl"/>
</dbReference>
<dbReference type="Pfam" id="PF25442">
    <property type="entry name" value="Ubiquitin_RHG40_C"/>
    <property type="match status" value="1"/>
</dbReference>
<comment type="function">
    <text evidence="5">Rho GTPase activating protein that suppresses F-actin polymerization by inhibiting Rho. Rho GTPase activating proteins act by converting Rho-type GTPases to an inactive GDP-bound state. Plays a key role in tissue tension and 3D tissue shape by regulating cortical actomyosin network formation. Acts downstream of YAP1 and inhibits actin polymerization, which in turn reduces nuclear localization of YAP1. Regulates cell shape, spreading, and migration.</text>
</comment>
<dbReference type="Ensembl" id="ENSSPUT00000012234.1">
    <property type="protein sequence ID" value="ENSSPUP00000011464.1"/>
    <property type="gene ID" value="ENSSPUG00000008803.1"/>
</dbReference>
<dbReference type="FunFam" id="1.10.555.10:FF:000028">
    <property type="entry name" value="rho GTPase-activating protein 18 isoform X1"/>
    <property type="match status" value="1"/>
</dbReference>
<dbReference type="GO" id="GO:2000145">
    <property type="term" value="P:regulation of cell motility"/>
    <property type="evidence" value="ECO:0007669"/>
    <property type="project" value="Ensembl"/>
</dbReference>
<dbReference type="GO" id="GO:0051056">
    <property type="term" value="P:regulation of small GTPase mediated signal transduction"/>
    <property type="evidence" value="ECO:0007669"/>
    <property type="project" value="Ensembl"/>
</dbReference>
<dbReference type="GO" id="GO:0007264">
    <property type="term" value="P:small GTPase-mediated signal transduction"/>
    <property type="evidence" value="ECO:0007669"/>
    <property type="project" value="Ensembl"/>
</dbReference>
<feature type="region of interest" description="Disordered" evidence="9">
    <location>
        <begin position="174"/>
        <end position="225"/>
    </location>
</feature>
<protein>
    <recommendedName>
        <fullName evidence="7">Rho GTPase-activating protein 18</fullName>
    </recommendedName>
    <alternativeName>
        <fullName evidence="8">Rho-type GTPase-activating protein 18</fullName>
    </alternativeName>
</protein>
<accession>A0A8D0GXE8</accession>
<evidence type="ECO:0000256" key="5">
    <source>
        <dbReference type="ARBA" id="ARBA00054723"/>
    </source>
</evidence>
<name>A0A8D0GXE8_SPHPU</name>
<dbReference type="InterPro" id="IPR008936">
    <property type="entry name" value="Rho_GTPase_activation_prot"/>
</dbReference>
<gene>
    <name evidence="11" type="primary">ARHGAP18</name>
</gene>
<dbReference type="PANTHER" id="PTHR14963:SF6">
    <property type="entry name" value="RHO GTPASE-ACTIVATING PROTEIN 18"/>
    <property type="match status" value="1"/>
</dbReference>
<dbReference type="SMART" id="SM00324">
    <property type="entry name" value="RhoGAP"/>
    <property type="match status" value="1"/>
</dbReference>
<dbReference type="GO" id="GO:0008360">
    <property type="term" value="P:regulation of cell shape"/>
    <property type="evidence" value="ECO:0007669"/>
    <property type="project" value="Ensembl"/>
</dbReference>
<dbReference type="GO" id="GO:0001726">
    <property type="term" value="C:ruffle"/>
    <property type="evidence" value="ECO:0007669"/>
    <property type="project" value="Ensembl"/>
</dbReference>
<reference evidence="11" key="2">
    <citation type="submission" date="2025-09" db="UniProtKB">
        <authorList>
            <consortium name="Ensembl"/>
        </authorList>
    </citation>
    <scope>IDENTIFICATION</scope>
</reference>
<evidence type="ECO:0000259" key="10">
    <source>
        <dbReference type="PROSITE" id="PS50238"/>
    </source>
</evidence>
<keyword evidence="2" id="KW-0343">GTPase activation</keyword>
<dbReference type="Proteomes" id="UP000694392">
    <property type="component" value="Unplaced"/>
</dbReference>
<comment type="subcellular location">
    <subcellularLocation>
        <location evidence="1">Cytoplasm</location>
    </subcellularLocation>
</comment>